<name>A0A9X4MU34_STRSU</name>
<dbReference type="AlphaFoldDB" id="A0A9X4MU34"/>
<evidence type="ECO:0008006" key="3">
    <source>
        <dbReference type="Google" id="ProtNLM"/>
    </source>
</evidence>
<organism evidence="1 2">
    <name type="scientific">Streptococcus suis</name>
    <dbReference type="NCBI Taxonomy" id="1307"/>
    <lineage>
        <taxon>Bacteria</taxon>
        <taxon>Bacillati</taxon>
        <taxon>Bacillota</taxon>
        <taxon>Bacilli</taxon>
        <taxon>Lactobacillales</taxon>
        <taxon>Streptococcaceae</taxon>
        <taxon>Streptococcus</taxon>
    </lineage>
</organism>
<proteinExistence type="predicted"/>
<comment type="caution">
    <text evidence="1">The sequence shown here is derived from an EMBL/GenBank/DDBJ whole genome shotgun (WGS) entry which is preliminary data.</text>
</comment>
<dbReference type="RefSeq" id="WP_222337146.1">
    <property type="nucleotide sequence ID" value="NZ_CP082204.1"/>
</dbReference>
<protein>
    <recommendedName>
        <fullName evidence="3">Laminin EGF-like domain-containing protein</fullName>
    </recommendedName>
</protein>
<dbReference type="Proteomes" id="UP001152875">
    <property type="component" value="Unassembled WGS sequence"/>
</dbReference>
<sequence length="48" mass="5497">MGNLNEWVCACEKDLKGQKCDYCKEAIHYNLSSHACQSWGTCQKKTGW</sequence>
<evidence type="ECO:0000313" key="1">
    <source>
        <dbReference type="EMBL" id="MDG4527478.1"/>
    </source>
</evidence>
<accession>A0A9X4MU34</accession>
<dbReference type="EMBL" id="JANFMP010000027">
    <property type="protein sequence ID" value="MDG4527478.1"/>
    <property type="molecule type" value="Genomic_DNA"/>
</dbReference>
<reference evidence="1" key="1">
    <citation type="submission" date="2022-07" db="EMBL/GenBank/DDBJ databases">
        <title>Whole Genome Sequencing of Streptococcus suis.</title>
        <authorList>
            <person name="Dai X."/>
            <person name="Huang J."/>
            <person name="Wang L."/>
        </authorList>
    </citation>
    <scope>NUCLEOTIDE SEQUENCE</scope>
    <source>
        <strain evidence="1">XNB2</strain>
    </source>
</reference>
<evidence type="ECO:0000313" key="2">
    <source>
        <dbReference type="Proteomes" id="UP001152875"/>
    </source>
</evidence>
<gene>
    <name evidence="1" type="ORF">NOL13_08800</name>
</gene>